<evidence type="ECO:0000313" key="3">
    <source>
        <dbReference type="Proteomes" id="UP000276133"/>
    </source>
</evidence>
<accession>A0A3M7T500</accession>
<keyword evidence="1" id="KW-0812">Transmembrane</keyword>
<comment type="caution">
    <text evidence="2">The sequence shown here is derived from an EMBL/GenBank/DDBJ whole genome shotgun (WGS) entry which is preliminary data.</text>
</comment>
<keyword evidence="1" id="KW-0472">Membrane</keyword>
<dbReference type="PROSITE" id="PS51257">
    <property type="entry name" value="PROKAR_LIPOPROTEIN"/>
    <property type="match status" value="1"/>
</dbReference>
<reference evidence="2 3" key="1">
    <citation type="journal article" date="2018" name="Sci. Rep.">
        <title>Genomic signatures of local adaptation to the degree of environmental predictability in rotifers.</title>
        <authorList>
            <person name="Franch-Gras L."/>
            <person name="Hahn C."/>
            <person name="Garcia-Roger E.M."/>
            <person name="Carmona M.J."/>
            <person name="Serra M."/>
            <person name="Gomez A."/>
        </authorList>
    </citation>
    <scope>NUCLEOTIDE SEQUENCE [LARGE SCALE GENOMIC DNA]</scope>
    <source>
        <strain evidence="2">HYR1</strain>
    </source>
</reference>
<name>A0A3M7T500_BRAPC</name>
<evidence type="ECO:0000313" key="2">
    <source>
        <dbReference type="EMBL" id="RNA43035.1"/>
    </source>
</evidence>
<sequence>MISILKLSIIKRYKNLLFFIWFISCLFFFKFEFLLQYFISIQIYYLSCRINKRIENEKFAEM</sequence>
<dbReference type="Proteomes" id="UP000276133">
    <property type="component" value="Unassembled WGS sequence"/>
</dbReference>
<keyword evidence="1" id="KW-1133">Transmembrane helix</keyword>
<feature type="transmembrane region" description="Helical" evidence="1">
    <location>
        <begin position="16"/>
        <end position="39"/>
    </location>
</feature>
<organism evidence="2 3">
    <name type="scientific">Brachionus plicatilis</name>
    <name type="common">Marine rotifer</name>
    <name type="synonym">Brachionus muelleri</name>
    <dbReference type="NCBI Taxonomy" id="10195"/>
    <lineage>
        <taxon>Eukaryota</taxon>
        <taxon>Metazoa</taxon>
        <taxon>Spiralia</taxon>
        <taxon>Gnathifera</taxon>
        <taxon>Rotifera</taxon>
        <taxon>Eurotatoria</taxon>
        <taxon>Monogononta</taxon>
        <taxon>Pseudotrocha</taxon>
        <taxon>Ploima</taxon>
        <taxon>Brachionidae</taxon>
        <taxon>Brachionus</taxon>
    </lineage>
</organism>
<proteinExistence type="predicted"/>
<evidence type="ECO:0000256" key="1">
    <source>
        <dbReference type="SAM" id="Phobius"/>
    </source>
</evidence>
<keyword evidence="3" id="KW-1185">Reference proteome</keyword>
<protein>
    <submittedName>
        <fullName evidence="2">Uncharacterized protein</fullName>
    </submittedName>
</protein>
<gene>
    <name evidence="2" type="ORF">BpHYR1_008548</name>
</gene>
<dbReference type="AlphaFoldDB" id="A0A3M7T500"/>
<dbReference type="EMBL" id="REGN01000289">
    <property type="protein sequence ID" value="RNA43035.1"/>
    <property type="molecule type" value="Genomic_DNA"/>
</dbReference>